<dbReference type="GO" id="GO:0033202">
    <property type="term" value="C:DNA helicase complex"/>
    <property type="evidence" value="ECO:0007669"/>
    <property type="project" value="TreeGrafter"/>
</dbReference>
<dbReference type="GO" id="GO:0000724">
    <property type="term" value="P:double-strand break repair via homologous recombination"/>
    <property type="evidence" value="ECO:0007669"/>
    <property type="project" value="UniProtKB-UniRule"/>
</dbReference>
<dbReference type="HAMAP" id="MF_01451">
    <property type="entry name" value="AddA"/>
    <property type="match status" value="1"/>
</dbReference>
<evidence type="ECO:0000313" key="18">
    <source>
        <dbReference type="EMBL" id="QSX07515.1"/>
    </source>
</evidence>
<dbReference type="RefSeq" id="WP_207298857.1">
    <property type="nucleotide sequence ID" value="NZ_CP071444.1"/>
</dbReference>
<dbReference type="GO" id="GO:0005524">
    <property type="term" value="F:ATP binding"/>
    <property type="evidence" value="ECO:0007669"/>
    <property type="project" value="UniProtKB-UniRule"/>
</dbReference>
<keyword evidence="5 13" id="KW-0347">Helicase</keyword>
<evidence type="ECO:0000256" key="6">
    <source>
        <dbReference type="ARBA" id="ARBA00022839"/>
    </source>
</evidence>
<dbReference type="InterPro" id="IPR038726">
    <property type="entry name" value="PDDEXK_AddAB-type"/>
</dbReference>
<dbReference type="Pfam" id="PF13361">
    <property type="entry name" value="UvrD_C"/>
    <property type="match status" value="1"/>
</dbReference>
<evidence type="ECO:0000256" key="5">
    <source>
        <dbReference type="ARBA" id="ARBA00022806"/>
    </source>
</evidence>
<dbReference type="Pfam" id="PF00580">
    <property type="entry name" value="UvrD-helicase"/>
    <property type="match status" value="1"/>
</dbReference>
<evidence type="ECO:0000256" key="2">
    <source>
        <dbReference type="ARBA" id="ARBA00022741"/>
    </source>
</evidence>
<dbReference type="GO" id="GO:0008408">
    <property type="term" value="F:3'-5' exonuclease activity"/>
    <property type="evidence" value="ECO:0007669"/>
    <property type="project" value="UniProtKB-UniRule"/>
</dbReference>
<dbReference type="KEGG" id="alka:J0B03_06635"/>
<dbReference type="EC" id="5.6.2.4" evidence="13"/>
<dbReference type="EC" id="3.1.-.-" evidence="13"/>
<feature type="compositionally biased region" description="Acidic residues" evidence="15">
    <location>
        <begin position="511"/>
        <end position="521"/>
    </location>
</feature>
<keyword evidence="8 13" id="KW-0238">DNA-binding</keyword>
<evidence type="ECO:0000256" key="11">
    <source>
        <dbReference type="ARBA" id="ARBA00034617"/>
    </source>
</evidence>
<comment type="catalytic activity">
    <reaction evidence="11 13">
        <text>Couples ATP hydrolysis with the unwinding of duplex DNA by translocating in the 3'-5' direction.</text>
        <dbReference type="EC" id="5.6.2.4"/>
    </reaction>
</comment>
<keyword evidence="9 13" id="KW-0234">DNA repair</keyword>
<proteinExistence type="inferred from homology"/>
<evidence type="ECO:0000256" key="3">
    <source>
        <dbReference type="ARBA" id="ARBA00022763"/>
    </source>
</evidence>
<dbReference type="InterPro" id="IPR000212">
    <property type="entry name" value="DNA_helicase_UvrD/REP"/>
</dbReference>
<comment type="cofactor">
    <cofactor evidence="13">
        <name>Mg(2+)</name>
        <dbReference type="ChEBI" id="CHEBI:18420"/>
    </cofactor>
</comment>
<keyword evidence="4 13" id="KW-0378">Hydrolase</keyword>
<feature type="region of interest" description="Disordered" evidence="15">
    <location>
        <begin position="508"/>
        <end position="531"/>
    </location>
</feature>
<dbReference type="Proteomes" id="UP000663499">
    <property type="component" value="Chromosome"/>
</dbReference>
<dbReference type="GO" id="GO:0005829">
    <property type="term" value="C:cytosol"/>
    <property type="evidence" value="ECO:0007669"/>
    <property type="project" value="TreeGrafter"/>
</dbReference>
<feature type="domain" description="UvrD-like helicase ATP-binding" evidence="16">
    <location>
        <begin position="2"/>
        <end position="458"/>
    </location>
</feature>
<sequence>MNKWTTQQGEAITQRNRNLLVSAAAGSGKTAVLVARIIQLVTMEKVPVESLLVVTFTKAAAEEMKERISNSLLERLETAKGEEREFLSGQIHSLPFASISTIHSFCHSVVRKYAHLIQLDPGFSVGNETVLSILTQRAMEEVLEAEYEEGSEAFIRVLESFGEGRQDARLRETLLRYYRFIMNRPDPRQWSKQSLAKFQMDMASFDDSDFYQTLVQVVHQRLDHGMEALQEALTLAEDVKNRDKVTDVLTREYQQIQSLVLGLEEGFSRFHDALEGVGFDRLTVQAEDEDVKKELVRLRNEAKELVNSLKKDLAYEPVRVLFDNLKEMGGVMETLDRLAGRFRETYQEMKLEKGLLDFNDLEHYALAILQKPEAVEELQREYAYIFIDEYQDSNQIQDAISEKIRRKDNLFLVGDVKQSIYRFRLSDPALFLEKNRTFGGEEDPMSRVIYLNTNFRSNELVIQTINAVFEKIMNEFVGEIDYDTNERLYSGLDLPESEFGKTEILVIDKAEPEEDKEDGEAEDRPVSEDGLEDLSSAELEAALAARRIKELIGTQIYDGKRQIHRPLEYRDVVVLLRSVKTNGPIYQEVFMEEGIPVHAQSGLGYFDTLEISMVLDLLRVIDNRQQDVALLSVLRSPMFHFTVEELVEIRRCYSSGPFWKSLDQYAEEQGNALAEKCRRMKASVEKWKERSRIVPLDRFLWTLMMETNYYHYVGALPGGVQRQANVRVLIDRARAFSESSLKGLFQFIQFVQEMKDVDSDMELARVLGPMENVVRIMSIHKSKGLEFPLVMVGGMGKGFNTQDTRSMLLLHKDLGICPEYVDPRERRHCSTLFKSIAKEKIGLEVLSEEMRILYVAMTRAQNKLILLGCASLDEKKWAKWDKTPTPYSVSKSANYLDWVLSALLERGAPATTEGVIQERMDHLVRLVPKGELQRDKKEKTEHLKNTGRFFQALKARGKTLDPVVEARLSWRYPGEEALRLPAKMSVTQIKRFQETKVLQDPTVEIKLPVFLQGEARKTRAEVGSANHYVLQNVDLDRLTDRNRIRENLAGSLEEMVGSGMLVQETADLVQLDAIAAFFESGLGQRMIHGQDLRREQRFTMSLPGDLLAGGQGAKESVLVQGMIDCFFWEEDGWVLVDYKSDYFRNEEEKQEKVDGYRSQVEMYSRAVETATGQRVKEAFLYLLHSNEAVLL</sequence>
<name>A0A974XEZ8_9FIRM</name>
<keyword evidence="3 13" id="KW-0227">DNA damage</keyword>
<dbReference type="InterPro" id="IPR014152">
    <property type="entry name" value="AddA"/>
</dbReference>
<dbReference type="SUPFAM" id="SSF52980">
    <property type="entry name" value="Restriction endonuclease-like"/>
    <property type="match status" value="1"/>
</dbReference>
<comment type="function">
    <text evidence="13">The heterodimer acts as both an ATP-dependent DNA helicase and an ATP-dependent, dual-direction single-stranded exonuclease. Recognizes the chi site generating a DNA molecule suitable for the initiation of homologous recombination. The AddA nuclease domain is required for chi fragment generation; this subunit has the helicase and 3' -&gt; 5' nuclease activities.</text>
</comment>
<dbReference type="AlphaFoldDB" id="A0A974XEZ8"/>
<dbReference type="PROSITE" id="PS51198">
    <property type="entry name" value="UVRD_HELICASE_ATP_BIND"/>
    <property type="match status" value="1"/>
</dbReference>
<evidence type="ECO:0000256" key="10">
    <source>
        <dbReference type="ARBA" id="ARBA00023235"/>
    </source>
</evidence>
<gene>
    <name evidence="13 18" type="primary">addA</name>
    <name evidence="18" type="ORF">J0B03_06635</name>
</gene>
<evidence type="ECO:0000256" key="8">
    <source>
        <dbReference type="ARBA" id="ARBA00023125"/>
    </source>
</evidence>
<evidence type="ECO:0000256" key="15">
    <source>
        <dbReference type="SAM" id="MobiDB-lite"/>
    </source>
</evidence>
<comment type="subunit">
    <text evidence="13">Heterodimer of AddA and AddB/RexB.</text>
</comment>
<dbReference type="Pfam" id="PF12705">
    <property type="entry name" value="PDDEXK_1"/>
    <property type="match status" value="1"/>
</dbReference>
<dbReference type="EMBL" id="CP071444">
    <property type="protein sequence ID" value="QSX07515.1"/>
    <property type="molecule type" value="Genomic_DNA"/>
</dbReference>
<keyword evidence="19" id="KW-1185">Reference proteome</keyword>
<keyword evidence="2 13" id="KW-0547">Nucleotide-binding</keyword>
<dbReference type="InterPro" id="IPR027417">
    <property type="entry name" value="P-loop_NTPase"/>
</dbReference>
<dbReference type="SUPFAM" id="SSF52540">
    <property type="entry name" value="P-loop containing nucleoside triphosphate hydrolases"/>
    <property type="match status" value="1"/>
</dbReference>
<dbReference type="Gene3D" id="3.90.320.10">
    <property type="match status" value="1"/>
</dbReference>
<protein>
    <recommendedName>
        <fullName evidence="13">ATP-dependent helicase/nuclease subunit A</fullName>
        <ecNumber evidence="13">3.1.-.-</ecNumber>
        <ecNumber evidence="13">5.6.2.4</ecNumber>
    </recommendedName>
    <alternativeName>
        <fullName evidence="13">ATP-dependent helicase/nuclease AddA</fullName>
    </alternativeName>
    <alternativeName>
        <fullName evidence="13">DNA 3'-5' helicase AddA</fullName>
    </alternativeName>
</protein>
<feature type="domain" description="UvrD-like helicase C-terminal" evidence="17">
    <location>
        <begin position="497"/>
        <end position="784"/>
    </location>
</feature>
<evidence type="ECO:0000256" key="14">
    <source>
        <dbReference type="PROSITE-ProRule" id="PRU00560"/>
    </source>
</evidence>
<accession>A0A974XEZ8</accession>
<dbReference type="NCBIfam" id="TIGR02785">
    <property type="entry name" value="addA_Gpos"/>
    <property type="match status" value="1"/>
</dbReference>
<keyword evidence="7 13" id="KW-0067">ATP-binding</keyword>
<evidence type="ECO:0000259" key="17">
    <source>
        <dbReference type="PROSITE" id="PS51217"/>
    </source>
</evidence>
<evidence type="ECO:0000256" key="4">
    <source>
        <dbReference type="ARBA" id="ARBA00022801"/>
    </source>
</evidence>
<evidence type="ECO:0000259" key="16">
    <source>
        <dbReference type="PROSITE" id="PS51198"/>
    </source>
</evidence>
<evidence type="ECO:0000256" key="12">
    <source>
        <dbReference type="ARBA" id="ARBA00048988"/>
    </source>
</evidence>
<evidence type="ECO:0000256" key="7">
    <source>
        <dbReference type="ARBA" id="ARBA00022840"/>
    </source>
</evidence>
<evidence type="ECO:0000313" key="19">
    <source>
        <dbReference type="Proteomes" id="UP000663499"/>
    </source>
</evidence>
<dbReference type="InterPro" id="IPR014016">
    <property type="entry name" value="UvrD-like_ATP-bd"/>
</dbReference>
<dbReference type="InterPro" id="IPR011604">
    <property type="entry name" value="PDDEXK-like_dom_sf"/>
</dbReference>
<evidence type="ECO:0000256" key="1">
    <source>
        <dbReference type="ARBA" id="ARBA00022722"/>
    </source>
</evidence>
<comment type="similarity">
    <text evidence="13">Belongs to the helicase family. AddA subfamily.</text>
</comment>
<evidence type="ECO:0000256" key="9">
    <source>
        <dbReference type="ARBA" id="ARBA00023204"/>
    </source>
</evidence>
<keyword evidence="6 13" id="KW-0269">Exonuclease</keyword>
<organism evidence="18 19">
    <name type="scientific">Alkalibacter rhizosphaerae</name>
    <dbReference type="NCBI Taxonomy" id="2815577"/>
    <lineage>
        <taxon>Bacteria</taxon>
        <taxon>Bacillati</taxon>
        <taxon>Bacillota</taxon>
        <taxon>Clostridia</taxon>
        <taxon>Eubacteriales</taxon>
        <taxon>Eubacteriaceae</taxon>
        <taxon>Alkalibacter</taxon>
    </lineage>
</organism>
<dbReference type="InterPro" id="IPR014017">
    <property type="entry name" value="DNA_helicase_UvrD-like_C"/>
</dbReference>
<keyword evidence="1 13" id="KW-0540">Nuclease</keyword>
<dbReference type="GO" id="GO:0043138">
    <property type="term" value="F:3'-5' DNA helicase activity"/>
    <property type="evidence" value="ECO:0007669"/>
    <property type="project" value="UniProtKB-UniRule"/>
</dbReference>
<dbReference type="Gene3D" id="3.40.50.300">
    <property type="entry name" value="P-loop containing nucleotide triphosphate hydrolases"/>
    <property type="match status" value="4"/>
</dbReference>
<comment type="catalytic activity">
    <reaction evidence="12 13">
        <text>ATP + H2O = ADP + phosphate + H(+)</text>
        <dbReference type="Rhea" id="RHEA:13065"/>
        <dbReference type="ChEBI" id="CHEBI:15377"/>
        <dbReference type="ChEBI" id="CHEBI:15378"/>
        <dbReference type="ChEBI" id="CHEBI:30616"/>
        <dbReference type="ChEBI" id="CHEBI:43474"/>
        <dbReference type="ChEBI" id="CHEBI:456216"/>
        <dbReference type="EC" id="5.6.2.4"/>
    </reaction>
</comment>
<evidence type="ECO:0000256" key="13">
    <source>
        <dbReference type="HAMAP-Rule" id="MF_01451"/>
    </source>
</evidence>
<keyword evidence="10 13" id="KW-0413">Isomerase</keyword>
<dbReference type="PROSITE" id="PS51217">
    <property type="entry name" value="UVRD_HELICASE_CTER"/>
    <property type="match status" value="1"/>
</dbReference>
<dbReference type="InterPro" id="IPR011335">
    <property type="entry name" value="Restrct_endonuc-II-like"/>
</dbReference>
<dbReference type="GO" id="GO:0003690">
    <property type="term" value="F:double-stranded DNA binding"/>
    <property type="evidence" value="ECO:0007669"/>
    <property type="project" value="UniProtKB-UniRule"/>
</dbReference>
<dbReference type="PANTHER" id="PTHR11070">
    <property type="entry name" value="UVRD / RECB / PCRA DNA HELICASE FAMILY MEMBER"/>
    <property type="match status" value="1"/>
</dbReference>
<reference evidence="18" key="1">
    <citation type="submission" date="2021-03" db="EMBL/GenBank/DDBJ databases">
        <title>Alkalibacter marinus sp. nov., isolated from tidal flat sediment.</title>
        <authorList>
            <person name="Namirimu T."/>
            <person name="Yang J.-A."/>
            <person name="Yang S.-H."/>
            <person name="Kim Y.-J."/>
            <person name="Kwon K.K."/>
        </authorList>
    </citation>
    <scope>NUCLEOTIDE SEQUENCE</scope>
    <source>
        <strain evidence="18">ES005</strain>
    </source>
</reference>
<feature type="binding site" evidence="14">
    <location>
        <begin position="23"/>
        <end position="30"/>
    </location>
    <ligand>
        <name>ATP</name>
        <dbReference type="ChEBI" id="CHEBI:30616"/>
    </ligand>
</feature>
<dbReference type="PANTHER" id="PTHR11070:SF48">
    <property type="entry name" value="ATP-DEPENDENT HELICASE_NUCLEASE SUBUNIT A"/>
    <property type="match status" value="1"/>
</dbReference>